<feature type="repeat" description="ANK" evidence="3">
    <location>
        <begin position="572"/>
        <end position="604"/>
    </location>
</feature>
<proteinExistence type="predicted"/>
<feature type="repeat" description="ANK" evidence="3">
    <location>
        <begin position="439"/>
        <end position="472"/>
    </location>
</feature>
<accession>A0A8T2TCW6</accession>
<reference evidence="4" key="1">
    <citation type="submission" date="2021-08" db="EMBL/GenBank/DDBJ databases">
        <title>WGS assembly of Ceratopteris richardii.</title>
        <authorList>
            <person name="Marchant D.B."/>
            <person name="Chen G."/>
            <person name="Jenkins J."/>
            <person name="Shu S."/>
            <person name="Leebens-Mack J."/>
            <person name="Grimwood J."/>
            <person name="Schmutz J."/>
            <person name="Soltis P."/>
            <person name="Soltis D."/>
            <person name="Chen Z.-H."/>
        </authorList>
    </citation>
    <scope>NUCLEOTIDE SEQUENCE</scope>
    <source>
        <strain evidence="4">Whitten #5841</strain>
        <tissue evidence="4">Leaf</tissue>
    </source>
</reference>
<dbReference type="PANTHER" id="PTHR24198">
    <property type="entry name" value="ANKYRIN REPEAT AND PROTEIN KINASE DOMAIN-CONTAINING PROTEIN"/>
    <property type="match status" value="1"/>
</dbReference>
<keyword evidence="1" id="KW-0677">Repeat</keyword>
<keyword evidence="5" id="KW-1185">Reference proteome</keyword>
<feature type="repeat" description="ANK" evidence="3">
    <location>
        <begin position="75"/>
        <end position="103"/>
    </location>
</feature>
<dbReference type="InterPro" id="IPR036770">
    <property type="entry name" value="Ankyrin_rpt-contain_sf"/>
</dbReference>
<dbReference type="PROSITE" id="PS50297">
    <property type="entry name" value="ANK_REP_REGION"/>
    <property type="match status" value="6"/>
</dbReference>
<dbReference type="SMART" id="SM00248">
    <property type="entry name" value="ANK"/>
    <property type="match status" value="12"/>
</dbReference>
<dbReference type="EMBL" id="CM035419">
    <property type="protein sequence ID" value="KAH7414978.1"/>
    <property type="molecule type" value="Genomic_DNA"/>
</dbReference>
<name>A0A8T2TCW6_CERRI</name>
<dbReference type="InterPro" id="IPR002110">
    <property type="entry name" value="Ankyrin_rpt"/>
</dbReference>
<protein>
    <submittedName>
        <fullName evidence="4">Uncharacterized protein</fullName>
    </submittedName>
</protein>
<evidence type="ECO:0000313" key="5">
    <source>
        <dbReference type="Proteomes" id="UP000825935"/>
    </source>
</evidence>
<dbReference type="Gene3D" id="1.25.40.20">
    <property type="entry name" value="Ankyrin repeat-containing domain"/>
    <property type="match status" value="5"/>
</dbReference>
<feature type="repeat" description="ANK" evidence="3">
    <location>
        <begin position="539"/>
        <end position="571"/>
    </location>
</feature>
<evidence type="ECO:0000256" key="2">
    <source>
        <dbReference type="ARBA" id="ARBA00023043"/>
    </source>
</evidence>
<dbReference type="AlphaFoldDB" id="A0A8T2TCW6"/>
<dbReference type="Pfam" id="PF00023">
    <property type="entry name" value="Ank"/>
    <property type="match status" value="1"/>
</dbReference>
<dbReference type="Proteomes" id="UP000825935">
    <property type="component" value="Chromosome 14"/>
</dbReference>
<gene>
    <name evidence="4" type="ORF">KP509_14G021900</name>
</gene>
<evidence type="ECO:0000256" key="3">
    <source>
        <dbReference type="PROSITE-ProRule" id="PRU00023"/>
    </source>
</evidence>
<evidence type="ECO:0000256" key="1">
    <source>
        <dbReference type="ARBA" id="ARBA00022737"/>
    </source>
</evidence>
<feature type="repeat" description="ANK" evidence="3">
    <location>
        <begin position="369"/>
        <end position="401"/>
    </location>
</feature>
<feature type="repeat" description="ANK" evidence="3">
    <location>
        <begin position="473"/>
        <end position="505"/>
    </location>
</feature>
<organism evidence="4 5">
    <name type="scientific">Ceratopteris richardii</name>
    <name type="common">Triangle waterfern</name>
    <dbReference type="NCBI Taxonomy" id="49495"/>
    <lineage>
        <taxon>Eukaryota</taxon>
        <taxon>Viridiplantae</taxon>
        <taxon>Streptophyta</taxon>
        <taxon>Embryophyta</taxon>
        <taxon>Tracheophyta</taxon>
        <taxon>Polypodiopsida</taxon>
        <taxon>Polypodiidae</taxon>
        <taxon>Polypodiales</taxon>
        <taxon>Pteridineae</taxon>
        <taxon>Pteridaceae</taxon>
        <taxon>Parkerioideae</taxon>
        <taxon>Ceratopteris</taxon>
    </lineage>
</organism>
<dbReference type="PANTHER" id="PTHR24198:SF165">
    <property type="entry name" value="ANKYRIN REPEAT-CONTAINING PROTEIN-RELATED"/>
    <property type="match status" value="1"/>
</dbReference>
<dbReference type="PROSITE" id="PS50088">
    <property type="entry name" value="ANK_REPEAT"/>
    <property type="match status" value="6"/>
</dbReference>
<comment type="caution">
    <text evidence="4">The sequence shown here is derived from an EMBL/GenBank/DDBJ whole genome shotgun (WGS) entry which is preliminary data.</text>
</comment>
<dbReference type="OrthoDB" id="194358at2759"/>
<dbReference type="SUPFAM" id="SSF48403">
    <property type="entry name" value="Ankyrin repeat"/>
    <property type="match status" value="2"/>
</dbReference>
<dbReference type="Pfam" id="PF12796">
    <property type="entry name" value="Ank_2"/>
    <property type="match status" value="4"/>
</dbReference>
<sequence>MRQLLKLAQNEFSESQNLLIASLEGDELTVQALLDNQSADINYRGTVDLRLRQLDFVQHEESADELRIEYVIFKTDATPLFAASHSGHVEIVKKLLVAGADANERIFRGYALTAAAREGHNEVLSILLKSGAYQPACEEAFFEACLTGQVNAAEILMKWEFIRPEVLASALIHASIRGFLDIVKLLNKNGVGLNSSHRVLLRSLKPSLHSNLECTPLIAAIISRQISVVKYLLRAGARTDCKARLGAWSWDMSSEEVLRVGAGMAEPFDAVWCAIEYWESTGSILCMILEHVNVNSELHGRSLLCHAILCNNDEAAEILLRRGANIEFCVRTTDGAEFLPIHLASKRGLLHVLKVLITHKCNLDAQTEKGETPLMLCIIHDHQECFLELINSGADLAARDKDGNTVMEIAKQTGKTAFVYQTVCNVILSGRKLYSSDLQTFSPLHYAAHHGNAEVIRELLKRKEADIDQQDKTGLTAAMIAAQGGQIEAFKVLVFLGANISVKNMEGGDTMKLAEQAGYKDQCEEVLCNAIMAGVLKGADFQEIHFAARKGNCELLDHLLEHGHSVNSLDKYGSTPLMITVREGYPDACKLLLTRGADCHISNTAGETALSLAQKVASKMVEGIILDHIARKVVLTGAQLLKHTKQGKGAPHLKSVKLLSSGVISWGGSKKRNLLCIEACIGASQEFLNNRKNQDAGKNELNLFRVATKNGKEIHFDAAANFSAELWTRGINLLVKETLGSS</sequence>
<evidence type="ECO:0000313" key="4">
    <source>
        <dbReference type="EMBL" id="KAH7414978.1"/>
    </source>
</evidence>
<keyword evidence="2 3" id="KW-0040">ANK repeat</keyword>